<keyword evidence="1" id="KW-1133">Transmembrane helix</keyword>
<keyword evidence="1" id="KW-0472">Membrane</keyword>
<dbReference type="AlphaFoldDB" id="A0A454CUT9"/>
<protein>
    <submittedName>
        <fullName evidence="2">Putative membrane protein</fullName>
    </submittedName>
</protein>
<feature type="non-terminal residue" evidence="2">
    <location>
        <position position="30"/>
    </location>
</feature>
<organism evidence="2 3">
    <name type="scientific">Vibrio harveyi</name>
    <name type="common">Beneckea harveyi</name>
    <dbReference type="NCBI Taxonomy" id="669"/>
    <lineage>
        <taxon>Bacteria</taxon>
        <taxon>Pseudomonadati</taxon>
        <taxon>Pseudomonadota</taxon>
        <taxon>Gammaproteobacteria</taxon>
        <taxon>Vibrionales</taxon>
        <taxon>Vibrionaceae</taxon>
        <taxon>Vibrio</taxon>
    </lineage>
</organism>
<evidence type="ECO:0000313" key="2">
    <source>
        <dbReference type="EMBL" id="EKM30186.1"/>
    </source>
</evidence>
<comment type="caution">
    <text evidence="2">The sequence shown here is derived from an EMBL/GenBank/DDBJ whole genome shotgun (WGS) entry which is preliminary data.</text>
</comment>
<keyword evidence="1" id="KW-0812">Transmembrane</keyword>
<evidence type="ECO:0000313" key="3">
    <source>
        <dbReference type="Proteomes" id="UP000008367"/>
    </source>
</evidence>
<dbReference type="Proteomes" id="UP000008367">
    <property type="component" value="Unassembled WGS sequence"/>
</dbReference>
<dbReference type="EMBL" id="AJSR01001752">
    <property type="protein sequence ID" value="EKM30186.1"/>
    <property type="molecule type" value="Genomic_DNA"/>
</dbReference>
<accession>A0A454CUT9</accession>
<evidence type="ECO:0000256" key="1">
    <source>
        <dbReference type="SAM" id="Phobius"/>
    </source>
</evidence>
<proteinExistence type="predicted"/>
<sequence>MRCGFYFLSFFDDLIKLFFCNFVFFVAQLE</sequence>
<name>A0A454CUT9_VIBHA</name>
<gene>
    <name evidence="2" type="ORF">VCHENC02_4072</name>
</gene>
<feature type="transmembrane region" description="Helical" evidence="1">
    <location>
        <begin position="6"/>
        <end position="27"/>
    </location>
</feature>
<reference evidence="2 3" key="1">
    <citation type="submission" date="2012-10" db="EMBL/GenBank/DDBJ databases">
        <title>Genome sequence of Vibrio Cholerae HENC-02.</title>
        <authorList>
            <person name="Eppinger M."/>
            <person name="Hasan N.A."/>
            <person name="Sengamalay N."/>
            <person name="Hine E."/>
            <person name="Su Q."/>
            <person name="Daugherty S.C."/>
            <person name="Young S."/>
            <person name="Sadzewicz L."/>
            <person name="Tallon L."/>
            <person name="Cebula T.A."/>
            <person name="Ravel J."/>
            <person name="Colwell R.R."/>
        </authorList>
    </citation>
    <scope>NUCLEOTIDE SEQUENCE [LARGE SCALE GENOMIC DNA]</scope>
    <source>
        <strain evidence="2 3">HENC-02</strain>
    </source>
</reference>